<dbReference type="Gene3D" id="1.25.40.10">
    <property type="entry name" value="Tetratricopeptide repeat domain"/>
    <property type="match status" value="1"/>
</dbReference>
<accession>A0AAV1ICF6</accession>
<feature type="compositionally biased region" description="Basic and acidic residues" evidence="3">
    <location>
        <begin position="1"/>
        <end position="11"/>
    </location>
</feature>
<dbReference type="AlphaFoldDB" id="A0AAV1ICF6"/>
<dbReference type="GO" id="GO:0030544">
    <property type="term" value="F:Hsp70 protein binding"/>
    <property type="evidence" value="ECO:0007669"/>
    <property type="project" value="TreeGrafter"/>
</dbReference>
<dbReference type="InterPro" id="IPR044059">
    <property type="entry name" value="Csn1/TTC4_wheel"/>
</dbReference>
<dbReference type="GO" id="GO:0005829">
    <property type="term" value="C:cytosol"/>
    <property type="evidence" value="ECO:0007669"/>
    <property type="project" value="TreeGrafter"/>
</dbReference>
<evidence type="ECO:0000256" key="1">
    <source>
        <dbReference type="ARBA" id="ARBA00022737"/>
    </source>
</evidence>
<reference evidence="5 6" key="1">
    <citation type="submission" date="2023-10" db="EMBL/GenBank/DDBJ databases">
        <authorList>
            <person name="Maclean D."/>
            <person name="Macfadyen A."/>
        </authorList>
    </citation>
    <scope>NUCLEOTIDE SEQUENCE [LARGE SCALE GENOMIC DNA]</scope>
</reference>
<name>A0AAV1ICF6_9CHLO</name>
<dbReference type="CDD" id="cd21377">
    <property type="entry name" value="CTWD_Cns1-like"/>
    <property type="match status" value="1"/>
</dbReference>
<evidence type="ECO:0000256" key="2">
    <source>
        <dbReference type="ARBA" id="ARBA00022803"/>
    </source>
</evidence>
<keyword evidence="1" id="KW-0677">Repeat</keyword>
<feature type="region of interest" description="Disordered" evidence="3">
    <location>
        <begin position="1"/>
        <end position="24"/>
    </location>
</feature>
<keyword evidence="2" id="KW-0802">TPR repeat</keyword>
<feature type="domain" description="Cns1/TTC4 wheel" evidence="4">
    <location>
        <begin position="244"/>
        <end position="304"/>
    </location>
</feature>
<dbReference type="GO" id="GO:0005634">
    <property type="term" value="C:nucleus"/>
    <property type="evidence" value="ECO:0007669"/>
    <property type="project" value="TreeGrafter"/>
</dbReference>
<evidence type="ECO:0000313" key="5">
    <source>
        <dbReference type="EMBL" id="CAK0785026.1"/>
    </source>
</evidence>
<dbReference type="SUPFAM" id="SSF48452">
    <property type="entry name" value="TPR-like"/>
    <property type="match status" value="1"/>
</dbReference>
<keyword evidence="6" id="KW-1185">Reference proteome</keyword>
<evidence type="ECO:0000313" key="6">
    <source>
        <dbReference type="Proteomes" id="UP001314263"/>
    </source>
</evidence>
<evidence type="ECO:0000259" key="4">
    <source>
        <dbReference type="Pfam" id="PF18972"/>
    </source>
</evidence>
<protein>
    <recommendedName>
        <fullName evidence="4">Cns1/TTC4 wheel domain-containing protein</fullName>
    </recommendedName>
</protein>
<dbReference type="GO" id="GO:0006457">
    <property type="term" value="P:protein folding"/>
    <property type="evidence" value="ECO:0007669"/>
    <property type="project" value="TreeGrafter"/>
</dbReference>
<dbReference type="PANTHER" id="PTHR46035">
    <property type="entry name" value="TETRATRICOPEPTIDE REPEAT PROTEIN 4"/>
    <property type="match status" value="1"/>
</dbReference>
<organism evidence="5 6">
    <name type="scientific">Coccomyxa viridis</name>
    <dbReference type="NCBI Taxonomy" id="1274662"/>
    <lineage>
        <taxon>Eukaryota</taxon>
        <taxon>Viridiplantae</taxon>
        <taxon>Chlorophyta</taxon>
        <taxon>core chlorophytes</taxon>
        <taxon>Trebouxiophyceae</taxon>
        <taxon>Trebouxiophyceae incertae sedis</taxon>
        <taxon>Coccomyxaceae</taxon>
        <taxon>Coccomyxa</taxon>
    </lineage>
</organism>
<evidence type="ECO:0000256" key="3">
    <source>
        <dbReference type="SAM" id="MobiDB-lite"/>
    </source>
</evidence>
<dbReference type="GO" id="GO:0051879">
    <property type="term" value="F:Hsp90 protein binding"/>
    <property type="evidence" value="ECO:0007669"/>
    <property type="project" value="InterPro"/>
</dbReference>
<dbReference type="Proteomes" id="UP001314263">
    <property type="component" value="Unassembled WGS sequence"/>
</dbReference>
<gene>
    <name evidence="5" type="ORF">CVIRNUC_008231</name>
</gene>
<dbReference type="InterPro" id="IPR011990">
    <property type="entry name" value="TPR-like_helical_dom_sf"/>
</dbReference>
<proteinExistence type="predicted"/>
<dbReference type="PANTHER" id="PTHR46035:SF1">
    <property type="entry name" value="TETRATRICOPEPTIDE REPEAT PROTEIN 4"/>
    <property type="match status" value="1"/>
</dbReference>
<dbReference type="Pfam" id="PF18972">
    <property type="entry name" value="Wheel"/>
    <property type="match status" value="1"/>
</dbReference>
<dbReference type="EMBL" id="CAUYUE010000011">
    <property type="protein sequence ID" value="CAK0785026.1"/>
    <property type="molecule type" value="Genomic_DNA"/>
</dbReference>
<sequence length="392" mass="43816">MALASDDERPVQGDSQRLQQDFRKEQYTADNLPAAFWDEYPQNAEENADMAAINAILDDSTPDERAETYKGQGNDALKRGMQLKKKFYLREAVGLYTKGLDMGSALPQLLSVLHSNRAQAHIMLNNWRNALQDSQRAVQLDAHNLKGYYRGARAALKLADFERVIQLCKQGLSMDAGATELQQLSAEAHKQAKAAAAQTQQEAAREMVQRVPAKKLATTLLSRGYQIGRPQLRVGTRKPYVDEAGSVHWPLLFVYPETMQMDAVEDASEGDTLADHLDAMFADEAAPLQWDSEHAYTRNNIEAHYLSYAAGPLSIEQLTEAFHTGWPEHGEEAEPSRYGEKAARWIQIDESQSLQDILQCGDHVIPGVPAFFVVARGTDFRERFLSQGQPLL</sequence>
<comment type="caution">
    <text evidence="5">The sequence shown here is derived from an EMBL/GenBank/DDBJ whole genome shotgun (WGS) entry which is preliminary data.</text>
</comment>